<evidence type="ECO:0000313" key="6">
    <source>
        <dbReference type="Proteomes" id="UP001140511"/>
    </source>
</evidence>
<name>A0A9W9EED5_9HYPO</name>
<dbReference type="PANTHER" id="PTHR11439">
    <property type="entry name" value="GAG-POL-RELATED RETROTRANSPOSON"/>
    <property type="match status" value="1"/>
</dbReference>
<evidence type="ECO:0000256" key="1">
    <source>
        <dbReference type="ARBA" id="ARBA00004173"/>
    </source>
</evidence>
<dbReference type="GeneID" id="80863609"/>
<feature type="domain" description="Reverse transcriptase Ty1/copia-type" evidence="4">
    <location>
        <begin position="258"/>
        <end position="504"/>
    </location>
</feature>
<evidence type="ECO:0000259" key="4">
    <source>
        <dbReference type="Pfam" id="PF07727"/>
    </source>
</evidence>
<dbReference type="EMBL" id="JAOPEN010000001">
    <property type="protein sequence ID" value="KAJ4865181.1"/>
    <property type="molecule type" value="Genomic_DNA"/>
</dbReference>
<dbReference type="GO" id="GO:0005739">
    <property type="term" value="C:mitochondrion"/>
    <property type="evidence" value="ECO:0007669"/>
    <property type="project" value="UniProtKB-SubCell"/>
</dbReference>
<reference evidence="5" key="1">
    <citation type="submission" date="2022-09" db="EMBL/GenBank/DDBJ databases">
        <title>Chromosome-level assembly of Trichoderma breve T069, a fungus used in development of biopesticide product.</title>
        <authorList>
            <person name="Lin R."/>
            <person name="Liu T."/>
        </authorList>
    </citation>
    <scope>NUCLEOTIDE SEQUENCE</scope>
    <source>
        <strain evidence="5">T069</strain>
    </source>
</reference>
<gene>
    <name evidence="5" type="ORF">T069G_01711</name>
</gene>
<comment type="caution">
    <text evidence="5">The sequence shown here is derived from an EMBL/GenBank/DDBJ whole genome shotgun (WGS) entry which is preliminary data.</text>
</comment>
<protein>
    <submittedName>
        <fullName evidence="5">Reverse transcriptase (RNA-dependent DNA polymerase) domain-containing protein</fullName>
    </submittedName>
</protein>
<dbReference type="Pfam" id="PF07727">
    <property type="entry name" value="RVT_2"/>
    <property type="match status" value="1"/>
</dbReference>
<evidence type="ECO:0000256" key="2">
    <source>
        <dbReference type="ARBA" id="ARBA00023128"/>
    </source>
</evidence>
<organism evidence="5 6">
    <name type="scientific">Trichoderma breve</name>
    <dbReference type="NCBI Taxonomy" id="2034170"/>
    <lineage>
        <taxon>Eukaryota</taxon>
        <taxon>Fungi</taxon>
        <taxon>Dikarya</taxon>
        <taxon>Ascomycota</taxon>
        <taxon>Pezizomycotina</taxon>
        <taxon>Sordariomycetes</taxon>
        <taxon>Hypocreomycetidae</taxon>
        <taxon>Hypocreales</taxon>
        <taxon>Hypocreaceae</taxon>
        <taxon>Trichoderma</taxon>
    </lineage>
</organism>
<dbReference type="AlphaFoldDB" id="A0A9W9EED5"/>
<keyword evidence="5" id="KW-0548">Nucleotidyltransferase</keyword>
<evidence type="ECO:0000256" key="3">
    <source>
        <dbReference type="SAM" id="MobiDB-lite"/>
    </source>
</evidence>
<proteinExistence type="predicted"/>
<keyword evidence="5" id="KW-0695">RNA-directed DNA polymerase</keyword>
<dbReference type="Proteomes" id="UP001140511">
    <property type="component" value="Unassembled WGS sequence"/>
</dbReference>
<sequence>MGPEEARRAYEQSFPHGHELIETSGENLLCGVRAVSLSFQNQISQTQTPTPGQLMDLLENEEIRMFEQETGALARDNQNNFFIDQLGAALHLWGQQQESVMHIQLGYVLSNGATYLVPTPEHPENVVIWIHSSMVEGENENTLQHYSGMRPRQANERVAREDQDDQTGAAENSTSSSDDEPTRKRMRQNRRVDIDILDFAEADSMRTRTAVNAFVAMAMVAPDMDDVEPTNYGQAMKTSEAPMWQEAVDNELQSLIQNETYEVIGQKDLPKGKKTITGRWVFKRKVLYDNEKRQYFNKYKARLVAKGFQQQEGIDYEEIFATVVKSSSYKVLLAIAAKLGLTVYLMDVKTAFLHGTLDVEVYMKPPPGMNIKKGKILRLKKALYGLKQAPRLWYIRLTEHLFKLGFRISNFDPCVFVHQKELLIVAVWVDDLLILAKEEETAQVFRQEMSKEFDMKDEGVCTYYLGMNIEQSRDGIHINQRRYAEQVLKRFGLEEITPAKTPMAANTILRRERDHVAAADLKNRYQSMVGSLMWLSNMTRPEMAYATNYCARFTANPNQQHMDATLHVMAYLAETLDSGLFYPRGTNVNIVGYSDADFAGCQDTRRSTSGYIFLLGGCPVSWTSQRQKSMATATMDAEYMAASDACKEAVWMRQFVNDLRVLPFIDHIPLYIDNNAALKLTKNPVLHKKAKHIDVRFHYIRERVMKKGDVKTRRVNTHENVADILTKALPRLKHEGFMEKLGMEAWINKKKNTGKGN</sequence>
<dbReference type="GO" id="GO:0003964">
    <property type="term" value="F:RNA-directed DNA polymerase activity"/>
    <property type="evidence" value="ECO:0007669"/>
    <property type="project" value="UniProtKB-KW"/>
</dbReference>
<dbReference type="InterPro" id="IPR013103">
    <property type="entry name" value="RVT_2"/>
</dbReference>
<dbReference type="CDD" id="cd09272">
    <property type="entry name" value="RNase_HI_RT_Ty1"/>
    <property type="match status" value="1"/>
</dbReference>
<feature type="region of interest" description="Disordered" evidence="3">
    <location>
        <begin position="149"/>
        <end position="189"/>
    </location>
</feature>
<comment type="subcellular location">
    <subcellularLocation>
        <location evidence="1">Mitochondrion</location>
    </subcellularLocation>
</comment>
<accession>A0A9W9EED5</accession>
<keyword evidence="5" id="KW-0808">Transferase</keyword>
<dbReference type="RefSeq" id="XP_056034237.1">
    <property type="nucleotide sequence ID" value="XM_056168921.1"/>
</dbReference>
<dbReference type="SUPFAM" id="SSF56672">
    <property type="entry name" value="DNA/RNA polymerases"/>
    <property type="match status" value="1"/>
</dbReference>
<keyword evidence="2" id="KW-0496">Mitochondrion</keyword>
<dbReference type="PANTHER" id="PTHR11439:SF483">
    <property type="entry name" value="PEPTIDE SYNTHASE GLIP-LIKE, PUTATIVE (AFU_ORTHOLOGUE AFUA_3G12920)-RELATED"/>
    <property type="match status" value="1"/>
</dbReference>
<evidence type="ECO:0000313" key="5">
    <source>
        <dbReference type="EMBL" id="KAJ4865181.1"/>
    </source>
</evidence>
<keyword evidence="6" id="KW-1185">Reference proteome</keyword>
<dbReference type="InterPro" id="IPR043502">
    <property type="entry name" value="DNA/RNA_pol_sf"/>
</dbReference>